<organism evidence="1 2">
    <name type="scientific">Dorcoceras hygrometricum</name>
    <dbReference type="NCBI Taxonomy" id="472368"/>
    <lineage>
        <taxon>Eukaryota</taxon>
        <taxon>Viridiplantae</taxon>
        <taxon>Streptophyta</taxon>
        <taxon>Embryophyta</taxon>
        <taxon>Tracheophyta</taxon>
        <taxon>Spermatophyta</taxon>
        <taxon>Magnoliopsida</taxon>
        <taxon>eudicotyledons</taxon>
        <taxon>Gunneridae</taxon>
        <taxon>Pentapetalae</taxon>
        <taxon>asterids</taxon>
        <taxon>lamiids</taxon>
        <taxon>Lamiales</taxon>
        <taxon>Gesneriaceae</taxon>
        <taxon>Didymocarpoideae</taxon>
        <taxon>Trichosporeae</taxon>
        <taxon>Loxocarpinae</taxon>
        <taxon>Dorcoceras</taxon>
    </lineage>
</organism>
<name>A0A2Z7CIS1_9LAMI</name>
<proteinExistence type="predicted"/>
<accession>A0A2Z7CIS1</accession>
<sequence length="70" mass="7718">MQRFSLLVPVATSKRSVATNSNDVAPLTSSNMIAALAKYQQQATIAKITRSWTSSRNNKTTTFPLELQEC</sequence>
<keyword evidence="2" id="KW-1185">Reference proteome</keyword>
<dbReference type="AlphaFoldDB" id="A0A2Z7CIS1"/>
<reference evidence="1 2" key="1">
    <citation type="journal article" date="2015" name="Proc. Natl. Acad. Sci. U.S.A.">
        <title>The resurrection genome of Boea hygrometrica: A blueprint for survival of dehydration.</title>
        <authorList>
            <person name="Xiao L."/>
            <person name="Yang G."/>
            <person name="Zhang L."/>
            <person name="Yang X."/>
            <person name="Zhao S."/>
            <person name="Ji Z."/>
            <person name="Zhou Q."/>
            <person name="Hu M."/>
            <person name="Wang Y."/>
            <person name="Chen M."/>
            <person name="Xu Y."/>
            <person name="Jin H."/>
            <person name="Xiao X."/>
            <person name="Hu G."/>
            <person name="Bao F."/>
            <person name="Hu Y."/>
            <person name="Wan P."/>
            <person name="Li L."/>
            <person name="Deng X."/>
            <person name="Kuang T."/>
            <person name="Xiang C."/>
            <person name="Zhu J.K."/>
            <person name="Oliver M.J."/>
            <person name="He Y."/>
        </authorList>
    </citation>
    <scope>NUCLEOTIDE SEQUENCE [LARGE SCALE GENOMIC DNA]</scope>
    <source>
        <strain evidence="2">cv. XS01</strain>
    </source>
</reference>
<dbReference type="EMBL" id="KQ996562">
    <property type="protein sequence ID" value="KZV44676.1"/>
    <property type="molecule type" value="Genomic_DNA"/>
</dbReference>
<evidence type="ECO:0000313" key="1">
    <source>
        <dbReference type="EMBL" id="KZV44676.1"/>
    </source>
</evidence>
<evidence type="ECO:0000313" key="2">
    <source>
        <dbReference type="Proteomes" id="UP000250235"/>
    </source>
</evidence>
<protein>
    <submittedName>
        <fullName evidence="1">Uncharacterized protein</fullName>
    </submittedName>
</protein>
<gene>
    <name evidence="1" type="ORF">F511_40504</name>
</gene>
<dbReference type="Proteomes" id="UP000250235">
    <property type="component" value="Unassembled WGS sequence"/>
</dbReference>